<protein>
    <submittedName>
        <fullName evidence="2">Uncharacterized protein</fullName>
    </submittedName>
</protein>
<evidence type="ECO:0000313" key="2">
    <source>
        <dbReference type="EMBL" id="QDU65245.1"/>
    </source>
</evidence>
<dbReference type="AlphaFoldDB" id="A0A518BE29"/>
<keyword evidence="3" id="KW-1185">Reference proteome</keyword>
<dbReference type="KEGG" id="pbap:Pla133_03090"/>
<dbReference type="Proteomes" id="UP000316921">
    <property type="component" value="Chromosome"/>
</dbReference>
<dbReference type="RefSeq" id="WP_145061667.1">
    <property type="nucleotide sequence ID" value="NZ_CP036287.1"/>
</dbReference>
<feature type="compositionally biased region" description="Polar residues" evidence="1">
    <location>
        <begin position="204"/>
        <end position="215"/>
    </location>
</feature>
<feature type="region of interest" description="Disordered" evidence="1">
    <location>
        <begin position="199"/>
        <end position="250"/>
    </location>
</feature>
<sequence>MDSQFEYQLDLDGGRRAVGASQFSHGPTEAPGAVYAYRPDVAIDGDYLLAGAPHALGLAGADQFFSLTPNSLPGGFAPADVLATVLSYGPGKPGSLGLPVFSCKTGPVLGETDLMGLGHAAVGTVPIIAWCLAPAAVRFDDGLLPVNPLGPIQLPVVSQLGQVGCPWNVSSEPLHTAQSEGLALTIGDCGRGPLAVRRGRLDPQSMTPLSRGSSEQIRKSLGAVTHPGGRRPKELMPAGRRPWPIRGAMS</sequence>
<gene>
    <name evidence="2" type="ORF">Pla133_03090</name>
</gene>
<evidence type="ECO:0000313" key="3">
    <source>
        <dbReference type="Proteomes" id="UP000316921"/>
    </source>
</evidence>
<evidence type="ECO:0000256" key="1">
    <source>
        <dbReference type="SAM" id="MobiDB-lite"/>
    </source>
</evidence>
<accession>A0A518BE29</accession>
<reference evidence="2 3" key="1">
    <citation type="submission" date="2019-02" db="EMBL/GenBank/DDBJ databases">
        <title>Deep-cultivation of Planctomycetes and their phenomic and genomic characterization uncovers novel biology.</title>
        <authorList>
            <person name="Wiegand S."/>
            <person name="Jogler M."/>
            <person name="Boedeker C."/>
            <person name="Pinto D."/>
            <person name="Vollmers J."/>
            <person name="Rivas-Marin E."/>
            <person name="Kohn T."/>
            <person name="Peeters S.H."/>
            <person name="Heuer A."/>
            <person name="Rast P."/>
            <person name="Oberbeckmann S."/>
            <person name="Bunk B."/>
            <person name="Jeske O."/>
            <person name="Meyerdierks A."/>
            <person name="Storesund J.E."/>
            <person name="Kallscheuer N."/>
            <person name="Luecker S."/>
            <person name="Lage O.M."/>
            <person name="Pohl T."/>
            <person name="Merkel B.J."/>
            <person name="Hornburger P."/>
            <person name="Mueller R.-W."/>
            <person name="Bruemmer F."/>
            <person name="Labrenz M."/>
            <person name="Spormann A.M."/>
            <person name="Op den Camp H."/>
            <person name="Overmann J."/>
            <person name="Amann R."/>
            <person name="Jetten M.S.M."/>
            <person name="Mascher T."/>
            <person name="Medema M.H."/>
            <person name="Devos D.P."/>
            <person name="Kaster A.-K."/>
            <person name="Ovreas L."/>
            <person name="Rohde M."/>
            <person name="Galperin M.Y."/>
            <person name="Jogler C."/>
        </authorList>
    </citation>
    <scope>NUCLEOTIDE SEQUENCE [LARGE SCALE GENOMIC DNA]</scope>
    <source>
        <strain evidence="2 3">Pla133</strain>
    </source>
</reference>
<proteinExistence type="predicted"/>
<name>A0A518BE29_9BACT</name>
<organism evidence="2 3">
    <name type="scientific">Engelhardtia mirabilis</name>
    <dbReference type="NCBI Taxonomy" id="2528011"/>
    <lineage>
        <taxon>Bacteria</taxon>
        <taxon>Pseudomonadati</taxon>
        <taxon>Planctomycetota</taxon>
        <taxon>Planctomycetia</taxon>
        <taxon>Planctomycetia incertae sedis</taxon>
        <taxon>Engelhardtia</taxon>
    </lineage>
</organism>
<dbReference type="EMBL" id="CP036287">
    <property type="protein sequence ID" value="QDU65245.1"/>
    <property type="molecule type" value="Genomic_DNA"/>
</dbReference>